<evidence type="ECO:0000313" key="4">
    <source>
        <dbReference type="EMBL" id="CAB4002874.1"/>
    </source>
</evidence>
<evidence type="ECO:0000256" key="3">
    <source>
        <dbReference type="ARBA" id="ARBA00022833"/>
    </source>
</evidence>
<organism evidence="4 5">
    <name type="scientific">Paramuricea clavata</name>
    <name type="common">Red gorgonian</name>
    <name type="synonym">Violescent sea-whip</name>
    <dbReference type="NCBI Taxonomy" id="317549"/>
    <lineage>
        <taxon>Eukaryota</taxon>
        <taxon>Metazoa</taxon>
        <taxon>Cnidaria</taxon>
        <taxon>Anthozoa</taxon>
        <taxon>Octocorallia</taxon>
        <taxon>Malacalcyonacea</taxon>
        <taxon>Plexauridae</taxon>
        <taxon>Paramuricea</taxon>
    </lineage>
</organism>
<comment type="caution">
    <text evidence="4">The sequence shown here is derived from an EMBL/GenBank/DDBJ whole genome shotgun (WGS) entry which is preliminary data.</text>
</comment>
<dbReference type="InterPro" id="IPR003656">
    <property type="entry name" value="Znf_BED"/>
</dbReference>
<evidence type="ECO:0000256" key="2">
    <source>
        <dbReference type="ARBA" id="ARBA00022771"/>
    </source>
</evidence>
<dbReference type="EMBL" id="CACRXK020004473">
    <property type="protein sequence ID" value="CAB4002874.1"/>
    <property type="molecule type" value="Genomic_DNA"/>
</dbReference>
<dbReference type="GO" id="GO:0003677">
    <property type="term" value="F:DNA binding"/>
    <property type="evidence" value="ECO:0007669"/>
    <property type="project" value="InterPro"/>
</dbReference>
<evidence type="ECO:0000313" key="5">
    <source>
        <dbReference type="Proteomes" id="UP001152795"/>
    </source>
</evidence>
<dbReference type="Pfam" id="PF02892">
    <property type="entry name" value="zf-BED"/>
    <property type="match status" value="1"/>
</dbReference>
<name>A0A6S7HCW9_PARCT</name>
<proteinExistence type="predicted"/>
<dbReference type="GO" id="GO:0008270">
    <property type="term" value="F:zinc ion binding"/>
    <property type="evidence" value="ECO:0007669"/>
    <property type="project" value="UniProtKB-KW"/>
</dbReference>
<reference evidence="4" key="1">
    <citation type="submission" date="2020-04" db="EMBL/GenBank/DDBJ databases">
        <authorList>
            <person name="Alioto T."/>
            <person name="Alioto T."/>
            <person name="Gomez Garrido J."/>
        </authorList>
    </citation>
    <scope>NUCLEOTIDE SEQUENCE</scope>
    <source>
        <strain evidence="4">A484AB</strain>
    </source>
</reference>
<keyword evidence="5" id="KW-1185">Reference proteome</keyword>
<keyword evidence="1" id="KW-0479">Metal-binding</keyword>
<gene>
    <name evidence="4" type="ORF">PACLA_8A079223</name>
</gene>
<keyword evidence="2" id="KW-0863">Zinc-finger</keyword>
<evidence type="ECO:0000256" key="1">
    <source>
        <dbReference type="ARBA" id="ARBA00022723"/>
    </source>
</evidence>
<protein>
    <submittedName>
        <fullName evidence="4">Uncharacterized protein</fullName>
    </submittedName>
</protein>
<dbReference type="Proteomes" id="UP001152795">
    <property type="component" value="Unassembled WGS sequence"/>
</dbReference>
<dbReference type="AlphaFoldDB" id="A0A6S7HCW9"/>
<sequence length="119" mass="13351">MATAEKRKRSEEPSIWDHFIKNPLYGSKPTCRKCRQVVSYGHSTSKAKSCGNGPLWIHLKQCRPSSSTTQPTLQQTFTHSIPLQKDCTKAQAITRAIGTMVAVDLRPYSIIENEALESF</sequence>
<accession>A0A6S7HCW9</accession>
<keyword evidence="3" id="KW-0862">Zinc</keyword>